<evidence type="ECO:0000256" key="5">
    <source>
        <dbReference type="SAM" id="MobiDB-lite"/>
    </source>
</evidence>
<protein>
    <recommendedName>
        <fullName evidence="10">Vesicle tethering protein Uso1/P115-like head domain-containing protein</fullName>
    </recommendedName>
</protein>
<feature type="compositionally biased region" description="Acidic residues" evidence="5">
    <location>
        <begin position="824"/>
        <end position="838"/>
    </location>
</feature>
<dbReference type="GO" id="GO:0005783">
    <property type="term" value="C:endoplasmic reticulum"/>
    <property type="evidence" value="ECO:0007669"/>
    <property type="project" value="TreeGrafter"/>
</dbReference>
<name>A0A4S4MYT3_9APHY</name>
<dbReference type="InterPro" id="IPR024095">
    <property type="entry name" value="Vesicle_P115"/>
</dbReference>
<comment type="subcellular location">
    <subcellularLocation>
        <location evidence="1">Golgi apparatus</location>
    </subcellularLocation>
</comment>
<proteinExistence type="predicted"/>
<feature type="domain" description="Uso1/p115-like vesicle tethering protein C-terminal" evidence="7">
    <location>
        <begin position="734"/>
        <end position="838"/>
    </location>
</feature>
<gene>
    <name evidence="8" type="ORF">EUX98_g2561</name>
</gene>
<dbReference type="GO" id="GO:0006886">
    <property type="term" value="P:intracellular protein transport"/>
    <property type="evidence" value="ECO:0007669"/>
    <property type="project" value="InterPro"/>
</dbReference>
<keyword evidence="3 4" id="KW-0175">Coiled coil</keyword>
<feature type="domain" description="Vesicle tethering protein Uso1/P115-like head" evidence="6">
    <location>
        <begin position="372"/>
        <end position="706"/>
    </location>
</feature>
<evidence type="ECO:0000313" key="8">
    <source>
        <dbReference type="EMBL" id="THH31664.1"/>
    </source>
</evidence>
<dbReference type="PANTHER" id="PTHR10013:SF0">
    <property type="entry name" value="GENERAL VESICULAR TRANSPORT FACTOR P115"/>
    <property type="match status" value="1"/>
</dbReference>
<evidence type="ECO:0000256" key="3">
    <source>
        <dbReference type="ARBA" id="ARBA00023054"/>
    </source>
</evidence>
<dbReference type="GO" id="GO:0005795">
    <property type="term" value="C:Golgi stack"/>
    <property type="evidence" value="ECO:0007669"/>
    <property type="project" value="TreeGrafter"/>
</dbReference>
<dbReference type="Proteomes" id="UP000308730">
    <property type="component" value="Unassembled WGS sequence"/>
</dbReference>
<dbReference type="EMBL" id="SGPM01000041">
    <property type="protein sequence ID" value="THH31664.1"/>
    <property type="molecule type" value="Genomic_DNA"/>
</dbReference>
<dbReference type="OrthoDB" id="198977at2759"/>
<keyword evidence="2" id="KW-0333">Golgi apparatus</keyword>
<dbReference type="PANTHER" id="PTHR10013">
    <property type="entry name" value="GENERAL VESICULAR TRANSPORT FACTOR P115"/>
    <property type="match status" value="1"/>
</dbReference>
<feature type="region of interest" description="Disordered" evidence="5">
    <location>
        <begin position="809"/>
        <end position="838"/>
    </location>
</feature>
<evidence type="ECO:0000259" key="7">
    <source>
        <dbReference type="Pfam" id="PF04871"/>
    </source>
</evidence>
<organism evidence="8 9">
    <name type="scientific">Antrodiella citrinella</name>
    <dbReference type="NCBI Taxonomy" id="2447956"/>
    <lineage>
        <taxon>Eukaryota</taxon>
        <taxon>Fungi</taxon>
        <taxon>Dikarya</taxon>
        <taxon>Basidiomycota</taxon>
        <taxon>Agaricomycotina</taxon>
        <taxon>Agaricomycetes</taxon>
        <taxon>Polyporales</taxon>
        <taxon>Steccherinaceae</taxon>
        <taxon>Antrodiella</taxon>
    </lineage>
</organism>
<dbReference type="AlphaFoldDB" id="A0A4S4MYT3"/>
<evidence type="ECO:0000256" key="4">
    <source>
        <dbReference type="SAM" id="Coils"/>
    </source>
</evidence>
<feature type="coiled-coil region" evidence="4">
    <location>
        <begin position="727"/>
        <end position="781"/>
    </location>
</feature>
<comment type="caution">
    <text evidence="8">The sequence shown here is derived from an EMBL/GenBank/DDBJ whole genome shotgun (WGS) entry which is preliminary data.</text>
</comment>
<dbReference type="SUPFAM" id="SSF48371">
    <property type="entry name" value="ARM repeat"/>
    <property type="match status" value="1"/>
</dbReference>
<keyword evidence="9" id="KW-1185">Reference proteome</keyword>
<dbReference type="GO" id="GO:0048280">
    <property type="term" value="P:vesicle fusion with Golgi apparatus"/>
    <property type="evidence" value="ECO:0007669"/>
    <property type="project" value="InterPro"/>
</dbReference>
<accession>A0A4S4MYT3</accession>
<dbReference type="GO" id="GO:0006888">
    <property type="term" value="P:endoplasmic reticulum to Golgi vesicle-mediated transport"/>
    <property type="evidence" value="ECO:0007669"/>
    <property type="project" value="TreeGrafter"/>
</dbReference>
<dbReference type="GO" id="GO:0012507">
    <property type="term" value="C:ER to Golgi transport vesicle membrane"/>
    <property type="evidence" value="ECO:0007669"/>
    <property type="project" value="TreeGrafter"/>
</dbReference>
<dbReference type="InterPro" id="IPR016024">
    <property type="entry name" value="ARM-type_fold"/>
</dbReference>
<reference evidence="8 9" key="1">
    <citation type="submission" date="2019-02" db="EMBL/GenBank/DDBJ databases">
        <title>Genome sequencing of the rare red list fungi Antrodiella citrinella (Flaviporus citrinellus).</title>
        <authorList>
            <person name="Buettner E."/>
            <person name="Kellner H."/>
        </authorList>
    </citation>
    <scope>NUCLEOTIDE SEQUENCE [LARGE SCALE GENOMIC DNA]</scope>
    <source>
        <strain evidence="8 9">DSM 108506</strain>
    </source>
</reference>
<dbReference type="GO" id="GO:0000139">
    <property type="term" value="C:Golgi membrane"/>
    <property type="evidence" value="ECO:0007669"/>
    <property type="project" value="InterPro"/>
</dbReference>
<dbReference type="GO" id="GO:0048211">
    <property type="term" value="P:Golgi vesicle docking"/>
    <property type="evidence" value="ECO:0007669"/>
    <property type="project" value="TreeGrafter"/>
</dbReference>
<dbReference type="InterPro" id="IPR006953">
    <property type="entry name" value="Vesicle_Uso1_P115_head"/>
</dbReference>
<evidence type="ECO:0000256" key="2">
    <source>
        <dbReference type="ARBA" id="ARBA00023034"/>
    </source>
</evidence>
<dbReference type="Gene3D" id="1.25.10.10">
    <property type="entry name" value="Leucine-rich Repeat Variant"/>
    <property type="match status" value="1"/>
</dbReference>
<dbReference type="Pfam" id="PF04869">
    <property type="entry name" value="Uso1_p115_head"/>
    <property type="match status" value="1"/>
</dbReference>
<evidence type="ECO:0000256" key="1">
    <source>
        <dbReference type="ARBA" id="ARBA00004555"/>
    </source>
</evidence>
<evidence type="ECO:0000259" key="6">
    <source>
        <dbReference type="Pfam" id="PF04869"/>
    </source>
</evidence>
<feature type="region of interest" description="Disordered" evidence="5">
    <location>
        <begin position="489"/>
        <end position="526"/>
    </location>
</feature>
<evidence type="ECO:0008006" key="10">
    <source>
        <dbReference type="Google" id="ProtNLM"/>
    </source>
</evidence>
<dbReference type="InterPro" id="IPR011989">
    <property type="entry name" value="ARM-like"/>
</dbReference>
<sequence length="838" mass="92001">MEFLSQTYIALRGPTGAPQSPLDTIARLSDRLSPSTLLADRRAAVLSLKGLSRDCKAEVGERALPGLVDVLQNDAEVDADIGKAVLETLNALCDVGEEGVLVPAHLKEAGYKHTDYLLGNEKVAFKLFALLSDPSFYLRLSTLQFLVTLLHNRRQVIQGYFLKAPVGATTITAVLEEKREIIRNEAITMVQSLVNQSPDIQKILAFEGAFEKLFNIVQQEGGLDGGPVVHDALTCVDSLLRFNSSNQSYFRETPLPPLLPSLLLFPPALPPHEAAPQTFALQFWEPPQKQANASLLIGIIGMLVGSKGGSPQETLAFSRCLVELGLASNAPILLKTQALRLLPPNLIIPLPSLVVTPYTPVPDTNGEEWDRLEPASALDALVELALHGEYNGMYGEKRSREGLELRGAALGVFQNFVQKDEIREAIVQAMVPPEGSDESTPATPLLHALIAPPSSPLDIAAVTSTHFSCLLFAHLLRASPKAKTLARSIIPPSANPRDTGSLFVPADGGPPPPEPEPVEEDDEPPQSLLQILSEHLSLAFLSRTRADTSDRDAREWDRLIVAYLCLLVQWLWEDPGSVRDLLNAGGLGMLVEPINQMAEADPVIPGLCSFLLSILYEFNREPGEITRSTIHPIINRLGVDLLVGRITHLRDDDRFKAIGPDTLVLPYPNQSTALTTNDIEKEAELWFDWAFVDFWKSNYYTIQRGISADPNALSPSSSQNAETAMLVASLREVIQRQAQEIEALNTQLKAATAVVNDHQALDDLQAQFSALQTAYKDLRVTYDADVEKRKDVEKEQEDLLVLLDEVNGKRSRDKQRMQKAGLDVSDDEGDDVDEDDEE</sequence>
<dbReference type="Pfam" id="PF04871">
    <property type="entry name" value="Uso1_p115_C"/>
    <property type="match status" value="1"/>
</dbReference>
<evidence type="ECO:0000313" key="9">
    <source>
        <dbReference type="Proteomes" id="UP000308730"/>
    </source>
</evidence>
<dbReference type="InterPro" id="IPR006955">
    <property type="entry name" value="Uso1_p115_C"/>
</dbReference>